<dbReference type="Proteomes" id="UP000034228">
    <property type="component" value="Unassembled WGS sequence"/>
</dbReference>
<sequence>MDIMSIVTVLWFTIKPYLLLIILLLVLLLLSQIIGRAGWKRSTSLSLWLLSFAIAIVAMLMAPMITDSELRYVLTWVDKLSLLAVGIGGFIYSWLLFRPWLIKRK</sequence>
<keyword evidence="1" id="KW-1133">Transmembrane helix</keyword>
<evidence type="ECO:0000313" key="2">
    <source>
        <dbReference type="EMBL" id="KKO46796.1"/>
    </source>
</evidence>
<proteinExistence type="predicted"/>
<organism evidence="2 3">
    <name type="scientific">Arsukibacterium ikkense</name>
    <dbReference type="NCBI Taxonomy" id="336831"/>
    <lineage>
        <taxon>Bacteria</taxon>
        <taxon>Pseudomonadati</taxon>
        <taxon>Pseudomonadota</taxon>
        <taxon>Gammaproteobacteria</taxon>
        <taxon>Chromatiales</taxon>
        <taxon>Chromatiaceae</taxon>
        <taxon>Arsukibacterium</taxon>
    </lineage>
</organism>
<feature type="transmembrane region" description="Helical" evidence="1">
    <location>
        <begin position="17"/>
        <end position="35"/>
    </location>
</feature>
<evidence type="ECO:0000256" key="1">
    <source>
        <dbReference type="SAM" id="Phobius"/>
    </source>
</evidence>
<dbReference type="AlphaFoldDB" id="A0A0M2V860"/>
<comment type="caution">
    <text evidence="2">The sequence shown here is derived from an EMBL/GenBank/DDBJ whole genome shotgun (WGS) entry which is preliminary data.</text>
</comment>
<evidence type="ECO:0000313" key="3">
    <source>
        <dbReference type="Proteomes" id="UP000034228"/>
    </source>
</evidence>
<dbReference type="OrthoDB" id="6119666at2"/>
<accession>A0A0M2V860</accession>
<protein>
    <submittedName>
        <fullName evidence="2">Uncharacterized protein</fullName>
    </submittedName>
</protein>
<reference evidence="2 3" key="1">
    <citation type="submission" date="2015-03" db="EMBL/GenBank/DDBJ databases">
        <title>Draft genome sequences of two protease-producing strains of Arsukibacterium isolated from two cold and alkaline environments.</title>
        <authorList>
            <person name="Lylloff J.E."/>
            <person name="Skov L.B."/>
            <person name="Jepsen M."/>
            <person name="Hallin P.F."/>
            <person name="Sorensen S.J."/>
            <person name="Stougaard P."/>
            <person name="Glaring M.A."/>
        </authorList>
    </citation>
    <scope>NUCLEOTIDE SEQUENCE [LARGE SCALE GENOMIC DNA]</scope>
    <source>
        <strain evidence="2 3">GCM72</strain>
    </source>
</reference>
<dbReference type="EMBL" id="LAHO01000002">
    <property type="protein sequence ID" value="KKO46796.1"/>
    <property type="molecule type" value="Genomic_DNA"/>
</dbReference>
<gene>
    <name evidence="2" type="ORF">WG68_02275</name>
</gene>
<feature type="transmembrane region" description="Helical" evidence="1">
    <location>
        <begin position="80"/>
        <end position="97"/>
    </location>
</feature>
<keyword evidence="1" id="KW-0472">Membrane</keyword>
<keyword evidence="1" id="KW-0812">Transmembrane</keyword>
<keyword evidence="3" id="KW-1185">Reference proteome</keyword>
<feature type="transmembrane region" description="Helical" evidence="1">
    <location>
        <begin position="47"/>
        <end position="65"/>
    </location>
</feature>
<dbReference type="RefSeq" id="WP_046556043.1">
    <property type="nucleotide sequence ID" value="NZ_LAHO01000002.1"/>
</dbReference>
<name>A0A0M2V860_9GAMM</name>